<dbReference type="AlphaFoldDB" id="A0AB37HB85"/>
<evidence type="ECO:0000313" key="2">
    <source>
        <dbReference type="Proteomes" id="UP000595512"/>
    </source>
</evidence>
<proteinExistence type="predicted"/>
<reference evidence="1 2" key="1">
    <citation type="submission" date="2020-12" db="EMBL/GenBank/DDBJ databases">
        <title>Taxonomic evaluation of the Bacillus sporothermodurans group of bacteria based on whole genome sequences.</title>
        <authorList>
            <person name="Fiedler G."/>
            <person name="Herbstmann A.-D."/>
            <person name="Doll E."/>
            <person name="Wenning M."/>
            <person name="Brinks E."/>
            <person name="Kabisch J."/>
            <person name="Breitenwieser F."/>
            <person name="Lappann M."/>
            <person name="Boehnlein C."/>
            <person name="Franz C."/>
        </authorList>
    </citation>
    <scope>NUCLEOTIDE SEQUENCE [LARGE SCALE GENOMIC DNA]</scope>
    <source>
        <strain evidence="1 2">DSM 10599</strain>
    </source>
</reference>
<name>A0AB37HB85_9BACI</name>
<organism evidence="1 2">
    <name type="scientific">Heyndrickxia sporothermodurans</name>
    <dbReference type="NCBI Taxonomy" id="46224"/>
    <lineage>
        <taxon>Bacteria</taxon>
        <taxon>Bacillati</taxon>
        <taxon>Bacillota</taxon>
        <taxon>Bacilli</taxon>
        <taxon>Bacillales</taxon>
        <taxon>Bacillaceae</taxon>
        <taxon>Heyndrickxia</taxon>
    </lineage>
</organism>
<evidence type="ECO:0000313" key="1">
    <source>
        <dbReference type="EMBL" id="QQX25958.1"/>
    </source>
</evidence>
<dbReference type="EMBL" id="CP066701">
    <property type="protein sequence ID" value="QQX25958.1"/>
    <property type="molecule type" value="Genomic_DNA"/>
</dbReference>
<dbReference type="Proteomes" id="UP000595512">
    <property type="component" value="Chromosome"/>
</dbReference>
<accession>A0AB37HB85</accession>
<dbReference type="KEGG" id="hspo:JGZ69_03150"/>
<protein>
    <submittedName>
        <fullName evidence="1">Uncharacterized protein</fullName>
    </submittedName>
</protein>
<gene>
    <name evidence="1" type="ORF">JGZ69_03150</name>
</gene>
<sequence length="114" mass="13302">MSKPFEFADFVDEFKVPFTSIVKVNGYWEDGGDWVPGGEKSVEMQGILLPLTQEDLQYSESGTFSVKDKKIYTVEPLEEGQQIEYKGDKYTVQSFKDYSDYADVFIYHARWREK</sequence>
<dbReference type="RefSeq" id="WP_107958050.1">
    <property type="nucleotide sequence ID" value="NZ_CP066701.1"/>
</dbReference>